<name>A0A0T6LSG6_WENVI</name>
<evidence type="ECO:0000256" key="1">
    <source>
        <dbReference type="SAM" id="SignalP"/>
    </source>
</evidence>
<evidence type="ECO:0000313" key="2">
    <source>
        <dbReference type="EMBL" id="KRV48982.1"/>
    </source>
</evidence>
<sequence length="413" mass="43508">MNTPTRPRGRLRRGAVALGTAALLTTVLTTGTPAAGAAPRACTPTWTVEQAPVQTDAKISAVTVHGKNDVVFAENRQGGGSRTLTWDGTALREDDAQIPGPVGIDQGFFRTTGMSYDSPSSGWAMVSGDIPTMGLNMANPLARWDGTRWTLVPGAVSPRPAEGGAELAGVASVAPDDAWAVGNVGSSGALIEHWDGTRWTVVDQPAAGTRYAYLQKVAAVSATDVWAAGSGRDAEGNAQALVLRYDGTAWQRVTLPEELATAQVFTIDVDGAGDVWLGGMTGSPLDPTTWKPVLTRWDGERWDAVPDVPRGQFDASYVRDVYVAGTDDVWAVVAPSYTQVMVAHWDGTAWTEVKPQGAQPSEYIYDYVAIEGAGPNEVWAVGEAATIEPPNGPVPMPQVRSGQLLAHLTCGGK</sequence>
<feature type="chain" id="PRO_5006670650" evidence="1">
    <location>
        <begin position="38"/>
        <end position="413"/>
    </location>
</feature>
<dbReference type="RefSeq" id="WP_018384896.1">
    <property type="nucleotide sequence ID" value="NZ_LLZU01000016.1"/>
</dbReference>
<gene>
    <name evidence="2" type="ORF">AQ490_21930</name>
</gene>
<accession>A0A0T6LSG6</accession>
<dbReference type="eggNOG" id="COG4447">
    <property type="taxonomic scope" value="Bacteria"/>
</dbReference>
<proteinExistence type="predicted"/>
<comment type="caution">
    <text evidence="2">The sequence shown here is derived from an EMBL/GenBank/DDBJ whole genome shotgun (WGS) entry which is preliminary data.</text>
</comment>
<reference evidence="2 3" key="1">
    <citation type="submission" date="2015-10" db="EMBL/GenBank/DDBJ databases">
        <title>Draft genome sequence of pyrrolomycin-producing Streptomyces vitaminophilus.</title>
        <authorList>
            <person name="Graham D.E."/>
            <person name="Mahan K.M."/>
            <person name="Klingeman D.M."/>
            <person name="Hettich R.L."/>
            <person name="Parry R.J."/>
        </authorList>
    </citation>
    <scope>NUCLEOTIDE SEQUENCE [LARGE SCALE GENOMIC DNA]</scope>
    <source>
        <strain evidence="2 3">ATCC 31673</strain>
    </source>
</reference>
<protein>
    <submittedName>
        <fullName evidence="2">Uncharacterized protein</fullName>
    </submittedName>
</protein>
<feature type="signal peptide" evidence="1">
    <location>
        <begin position="1"/>
        <end position="37"/>
    </location>
</feature>
<dbReference type="OrthoDB" id="3454650at2"/>
<evidence type="ECO:0000313" key="3">
    <source>
        <dbReference type="Proteomes" id="UP000050867"/>
    </source>
</evidence>
<dbReference type="EMBL" id="LLZU01000016">
    <property type="protein sequence ID" value="KRV48982.1"/>
    <property type="molecule type" value="Genomic_DNA"/>
</dbReference>
<dbReference type="AlphaFoldDB" id="A0A0T6LSG6"/>
<organism evidence="2 3">
    <name type="scientific">Wenjunlia vitaminophila</name>
    <name type="common">Streptomyces vitaminophilus</name>
    <dbReference type="NCBI Taxonomy" id="76728"/>
    <lineage>
        <taxon>Bacteria</taxon>
        <taxon>Bacillati</taxon>
        <taxon>Actinomycetota</taxon>
        <taxon>Actinomycetes</taxon>
        <taxon>Kitasatosporales</taxon>
        <taxon>Streptomycetaceae</taxon>
        <taxon>Wenjunlia</taxon>
    </lineage>
</organism>
<keyword evidence="3" id="KW-1185">Reference proteome</keyword>
<dbReference type="STRING" id="76728.AQ490_21930"/>
<keyword evidence="1" id="KW-0732">Signal</keyword>
<dbReference type="Proteomes" id="UP000050867">
    <property type="component" value="Unassembled WGS sequence"/>
</dbReference>